<name>A0A1L1PPS1_HYDIT</name>
<evidence type="ECO:0000313" key="3">
    <source>
        <dbReference type="Proteomes" id="UP000028878"/>
    </source>
</evidence>
<dbReference type="InterPro" id="IPR050128">
    <property type="entry name" value="Sulfate_adenylyltrnsfr_sub2"/>
</dbReference>
<dbReference type="GO" id="GO:0003824">
    <property type="term" value="F:catalytic activity"/>
    <property type="evidence" value="ECO:0007669"/>
    <property type="project" value="InterPro"/>
</dbReference>
<gene>
    <name evidence="2" type="ORF">BN948_01767</name>
</gene>
<dbReference type="SUPFAM" id="SSF52402">
    <property type="entry name" value="Adenine nucleotide alpha hydrolases-like"/>
    <property type="match status" value="1"/>
</dbReference>
<dbReference type="PANTHER" id="PTHR43196">
    <property type="entry name" value="SULFATE ADENYLYLTRANSFERASE SUBUNIT 2"/>
    <property type="match status" value="1"/>
</dbReference>
<dbReference type="InterPro" id="IPR014729">
    <property type="entry name" value="Rossmann-like_a/b/a_fold"/>
</dbReference>
<organism evidence="2 3">
    <name type="scientific">Hydrogenophaga intermedia</name>
    <dbReference type="NCBI Taxonomy" id="65786"/>
    <lineage>
        <taxon>Bacteria</taxon>
        <taxon>Pseudomonadati</taxon>
        <taxon>Pseudomonadota</taxon>
        <taxon>Betaproteobacteria</taxon>
        <taxon>Burkholderiales</taxon>
        <taxon>Comamonadaceae</taxon>
        <taxon>Hydrogenophaga</taxon>
    </lineage>
</organism>
<dbReference type="Proteomes" id="UP000028878">
    <property type="component" value="Unassembled WGS sequence"/>
</dbReference>
<feature type="domain" description="Phosphoadenosine phosphosulphate reductase" evidence="1">
    <location>
        <begin position="5"/>
        <end position="228"/>
    </location>
</feature>
<dbReference type="AlphaFoldDB" id="A0A1L1PPS1"/>
<dbReference type="EMBL" id="CCAE010000010">
    <property type="protein sequence ID" value="CDN87345.1"/>
    <property type="molecule type" value="Genomic_DNA"/>
</dbReference>
<dbReference type="PANTHER" id="PTHR43196:SF2">
    <property type="entry name" value="PHOSPHOADENOSINE PHOSPHOSULFATE REDUCTASE"/>
    <property type="match status" value="1"/>
</dbReference>
<reference evidence="3" key="1">
    <citation type="submission" date="2014-02" db="EMBL/GenBank/DDBJ databases">
        <authorList>
            <person name="Gan H."/>
        </authorList>
    </citation>
    <scope>NUCLEOTIDE SEQUENCE [LARGE SCALE GENOMIC DNA]</scope>
    <source>
        <strain evidence="3">S1</strain>
    </source>
</reference>
<dbReference type="Pfam" id="PF01507">
    <property type="entry name" value="PAPS_reduct"/>
    <property type="match status" value="1"/>
</dbReference>
<reference evidence="3" key="2">
    <citation type="submission" date="2014-11" db="EMBL/GenBank/DDBJ databases">
        <title>Draft genome sequence of Hydrogenophaga intermedia S1.</title>
        <authorList>
            <person name="Gan H.M."/>
            <person name="Chew T.H."/>
            <person name="Stolz A."/>
        </authorList>
    </citation>
    <scope>NUCLEOTIDE SEQUENCE [LARGE SCALE GENOMIC DNA]</scope>
    <source>
        <strain evidence="3">S1</strain>
    </source>
</reference>
<dbReference type="Gene3D" id="3.40.50.620">
    <property type="entry name" value="HUPs"/>
    <property type="match status" value="1"/>
</dbReference>
<accession>A0A1L1PPS1</accession>
<keyword evidence="3" id="KW-1185">Reference proteome</keyword>
<protein>
    <submittedName>
        <fullName evidence="2">Phosphoadenosine phosphosulfate reductase</fullName>
    </submittedName>
</protein>
<dbReference type="RefSeq" id="WP_051756032.1">
    <property type="nucleotide sequence ID" value="NZ_CCAE010000010.1"/>
</dbReference>
<dbReference type="InterPro" id="IPR002500">
    <property type="entry name" value="PAPS_reduct_dom"/>
</dbReference>
<proteinExistence type="predicted"/>
<sequence>MTILHVVSVSGGKDSAATSILALETQPRASLRFVACDTGNEHDNWHGYLAYMESTLGITITVLPKRDFSEQIARKREYVVKHWPRKGCSQADIDRSVRALQPTGNPFLDLCIWKGRFPSRKAQFCTQELKTIPMVEHQMGLIDSGQCDAVWSWQGVRIDESEARRARLQGTGACVKAFEEQGGGIYTYRPILRWTAADAFEAHRIAGLEPNPLYLQGMSRVGCMPCINAGKDELLEISKRFPHHIDRIAYWEMCVGMASRRMQASFFPDPDRDAHLNKRGIRNMVEWSKTKRGGQLVDWIRLTEEPKACESAYGLCE</sequence>
<evidence type="ECO:0000259" key="1">
    <source>
        <dbReference type="Pfam" id="PF01507"/>
    </source>
</evidence>
<evidence type="ECO:0000313" key="2">
    <source>
        <dbReference type="EMBL" id="CDN87345.1"/>
    </source>
</evidence>